<feature type="region of interest" description="Disordered" evidence="7">
    <location>
        <begin position="1"/>
        <end position="91"/>
    </location>
</feature>
<feature type="transmembrane region" description="Helical" evidence="8">
    <location>
        <begin position="602"/>
        <end position="626"/>
    </location>
</feature>
<feature type="transmembrane region" description="Helical" evidence="8">
    <location>
        <begin position="544"/>
        <end position="562"/>
    </location>
</feature>
<dbReference type="Pfam" id="PF12821">
    <property type="entry name" value="ThrE_2"/>
    <property type="match status" value="1"/>
</dbReference>
<name>A0A917IS43_9MICC</name>
<comment type="caution">
    <text evidence="11">The sequence shown here is derived from an EMBL/GenBank/DDBJ whole genome shotgun (WGS) entry which is preliminary data.</text>
</comment>
<reference evidence="11 12" key="1">
    <citation type="journal article" date="2014" name="Int. J. Syst. Evol. Microbiol.">
        <title>Complete genome sequence of Corynebacterium casei LMG S-19264T (=DSM 44701T), isolated from a smear-ripened cheese.</title>
        <authorList>
            <consortium name="US DOE Joint Genome Institute (JGI-PGF)"/>
            <person name="Walter F."/>
            <person name="Albersmeier A."/>
            <person name="Kalinowski J."/>
            <person name="Ruckert C."/>
        </authorList>
    </citation>
    <scope>NUCLEOTIDE SEQUENCE [LARGE SCALE GENOMIC DNA]</scope>
    <source>
        <strain evidence="11 12">CCM 8669</strain>
    </source>
</reference>
<dbReference type="Pfam" id="PF06738">
    <property type="entry name" value="ThrE"/>
    <property type="match status" value="1"/>
</dbReference>
<dbReference type="InterPro" id="IPR050539">
    <property type="entry name" value="ThrE_Dicarb/AminoAcid_Exp"/>
</dbReference>
<comment type="similarity">
    <text evidence="6">Belongs to the ThrE exporter (TC 2.A.79) family.</text>
</comment>
<protein>
    <recommendedName>
        <fullName evidence="13">Threonine/serine exporter family protein</fullName>
    </recommendedName>
</protein>
<feature type="transmembrane region" description="Helical" evidence="8">
    <location>
        <begin position="404"/>
        <end position="426"/>
    </location>
</feature>
<evidence type="ECO:0000256" key="1">
    <source>
        <dbReference type="ARBA" id="ARBA00004651"/>
    </source>
</evidence>
<dbReference type="PANTHER" id="PTHR34390:SF2">
    <property type="entry name" value="SUCCINATE TRANSPORTER SUBUNIT YJJP-RELATED"/>
    <property type="match status" value="1"/>
</dbReference>
<feature type="domain" description="Threonine/serine exporter-like N-terminal" evidence="9">
    <location>
        <begin position="197"/>
        <end position="469"/>
    </location>
</feature>
<dbReference type="InterPro" id="IPR024528">
    <property type="entry name" value="ThrE_2"/>
</dbReference>
<proteinExistence type="inferred from homology"/>
<keyword evidence="2" id="KW-1003">Cell membrane</keyword>
<feature type="transmembrane region" description="Helical" evidence="8">
    <location>
        <begin position="489"/>
        <end position="509"/>
    </location>
</feature>
<organism evidence="11 12">
    <name type="scientific">Rothia aerolata</name>
    <dbReference type="NCBI Taxonomy" id="1812262"/>
    <lineage>
        <taxon>Bacteria</taxon>
        <taxon>Bacillati</taxon>
        <taxon>Actinomycetota</taxon>
        <taxon>Actinomycetes</taxon>
        <taxon>Micrococcales</taxon>
        <taxon>Micrococcaceae</taxon>
        <taxon>Rothia</taxon>
    </lineage>
</organism>
<evidence type="ECO:0000259" key="10">
    <source>
        <dbReference type="Pfam" id="PF12821"/>
    </source>
</evidence>
<feature type="transmembrane region" description="Helical" evidence="8">
    <location>
        <begin position="381"/>
        <end position="398"/>
    </location>
</feature>
<keyword evidence="5 8" id="KW-0472">Membrane</keyword>
<feature type="transmembrane region" description="Helical" evidence="8">
    <location>
        <begin position="516"/>
        <end position="538"/>
    </location>
</feature>
<evidence type="ECO:0000313" key="12">
    <source>
        <dbReference type="Proteomes" id="UP000600171"/>
    </source>
</evidence>
<dbReference type="GO" id="GO:0005886">
    <property type="term" value="C:plasma membrane"/>
    <property type="evidence" value="ECO:0007669"/>
    <property type="project" value="UniProtKB-SubCell"/>
</dbReference>
<accession>A0A917IS43</accession>
<evidence type="ECO:0000256" key="7">
    <source>
        <dbReference type="SAM" id="MobiDB-lite"/>
    </source>
</evidence>
<dbReference type="GO" id="GO:0022857">
    <property type="term" value="F:transmembrane transporter activity"/>
    <property type="evidence" value="ECO:0007669"/>
    <property type="project" value="InterPro"/>
</dbReference>
<comment type="subcellular location">
    <subcellularLocation>
        <location evidence="1">Cell membrane</location>
        <topology evidence="1">Multi-pass membrane protein</topology>
    </subcellularLocation>
</comment>
<dbReference type="RefSeq" id="WP_188359273.1">
    <property type="nucleotide sequence ID" value="NZ_BMDC01000001.1"/>
</dbReference>
<keyword evidence="12" id="KW-1185">Reference proteome</keyword>
<dbReference type="InterPro" id="IPR010619">
    <property type="entry name" value="ThrE-like_N"/>
</dbReference>
<keyword evidence="3 8" id="KW-0812">Transmembrane</keyword>
<evidence type="ECO:0000259" key="9">
    <source>
        <dbReference type="Pfam" id="PF06738"/>
    </source>
</evidence>
<evidence type="ECO:0000256" key="5">
    <source>
        <dbReference type="ARBA" id="ARBA00023136"/>
    </source>
</evidence>
<dbReference type="Proteomes" id="UP000600171">
    <property type="component" value="Unassembled WGS sequence"/>
</dbReference>
<dbReference type="GO" id="GO:0015744">
    <property type="term" value="P:succinate transport"/>
    <property type="evidence" value="ECO:0007669"/>
    <property type="project" value="TreeGrafter"/>
</dbReference>
<evidence type="ECO:0000256" key="3">
    <source>
        <dbReference type="ARBA" id="ARBA00022692"/>
    </source>
</evidence>
<dbReference type="EMBL" id="BMDC01000001">
    <property type="protein sequence ID" value="GGH61633.1"/>
    <property type="molecule type" value="Genomic_DNA"/>
</dbReference>
<evidence type="ECO:0000256" key="2">
    <source>
        <dbReference type="ARBA" id="ARBA00022475"/>
    </source>
</evidence>
<gene>
    <name evidence="11" type="ORF">GCM10007359_11000</name>
</gene>
<dbReference type="AlphaFoldDB" id="A0A917IS43"/>
<evidence type="ECO:0000256" key="4">
    <source>
        <dbReference type="ARBA" id="ARBA00022989"/>
    </source>
</evidence>
<evidence type="ECO:0000256" key="8">
    <source>
        <dbReference type="SAM" id="Phobius"/>
    </source>
</evidence>
<feature type="domain" description="Threonine/Serine exporter ThrE" evidence="10">
    <location>
        <begin position="496"/>
        <end position="625"/>
    </location>
</feature>
<dbReference type="PANTHER" id="PTHR34390">
    <property type="entry name" value="UPF0442 PROTEIN YJJB-RELATED"/>
    <property type="match status" value="1"/>
</dbReference>
<evidence type="ECO:0000256" key="6">
    <source>
        <dbReference type="ARBA" id="ARBA00034125"/>
    </source>
</evidence>
<sequence length="656" mass="70939">MMTEPVKNLQQKSYPSAFDSAPVEPETASADVFGASSSLPQAGAAGEKSQDERSLGSSAFERGSVGEESSAEPDSFESSPFEPNPDTGQAPALTTALPVISVVVPEKDRLQGVQPATYPSADHTTAIPKISRGERRRNHRWVPTSLKSFVHADQSLTKPMRGMARLAQKQFAVASQQRRDREEYVREKEQAREILNFSLRLSETMFHYGADTVDVDSAIVSVCAAYGLDDIEIDITNQSVIINYVSDIDQINVKTQMMRTVSDSDAPGRQEKKEERFSHTVMRVVRSWSENYAALDDIYKLIYDITTRGLSMPRAERRLLQINEAKKPYSPLLIMLANIMTAFGLTMGLGGSLAAGIAAGLVFLAIHFVNQLIARLNLPSFFNMAAGAGVVTFTAIYISDPESIFASIGVNVAAAHIVAAGLIMMLPTSRLVSSVQDALNGFPLTAAGKVVSTGMSFLGIVVGLASAVMVLGMIGTAELNIEETVFDPANVWVHWIFMMIACVATGMTFQARWKTLLWVALISSCGIWTYNLILLVLGADSSRAATAGAALVIGLASTYLAYRLHAPAAIFFVPGLTFLLPGLSIFRGLYMFTVETNFNSTGVPGMVTAVGIVVSMASGVVLGSYIMQNIIQRVLRPRRNSASGFTETQSIQVLDR</sequence>
<feature type="transmembrane region" description="Helical" evidence="8">
    <location>
        <begin position="569"/>
        <end position="590"/>
    </location>
</feature>
<feature type="transmembrane region" description="Helical" evidence="8">
    <location>
        <begin position="457"/>
        <end position="477"/>
    </location>
</feature>
<evidence type="ECO:0008006" key="13">
    <source>
        <dbReference type="Google" id="ProtNLM"/>
    </source>
</evidence>
<keyword evidence="4 8" id="KW-1133">Transmembrane helix</keyword>
<evidence type="ECO:0000313" key="11">
    <source>
        <dbReference type="EMBL" id="GGH61633.1"/>
    </source>
</evidence>
<feature type="transmembrane region" description="Helical" evidence="8">
    <location>
        <begin position="351"/>
        <end position="369"/>
    </location>
</feature>